<dbReference type="RefSeq" id="WP_107662711.1">
    <property type="nucleotide sequence ID" value="NZ_PZKG01000012.1"/>
</dbReference>
<comment type="caution">
    <text evidence="1">The sequence shown here is derived from an EMBL/GenBank/DDBJ whole genome shotgun (WGS) entry which is preliminary data.</text>
</comment>
<gene>
    <name evidence="1" type="ORF">C5F48_04480</name>
</gene>
<dbReference type="Proteomes" id="UP000241010">
    <property type="component" value="Unassembled WGS sequence"/>
</dbReference>
<accession>A0A2T4JYE4</accession>
<organism evidence="1 2">
    <name type="scientific">Cereibacter changlensis JA139</name>
    <dbReference type="NCBI Taxonomy" id="1188249"/>
    <lineage>
        <taxon>Bacteria</taxon>
        <taxon>Pseudomonadati</taxon>
        <taxon>Pseudomonadota</taxon>
        <taxon>Alphaproteobacteria</taxon>
        <taxon>Rhodobacterales</taxon>
        <taxon>Paracoccaceae</taxon>
        <taxon>Cereibacter</taxon>
    </lineage>
</organism>
<name>A0A2T4JYE4_9RHOB</name>
<dbReference type="OrthoDB" id="7870971at2"/>
<dbReference type="AlphaFoldDB" id="A0A2T4JYE4"/>
<sequence length="196" mass="21035">MAALQLEVFETGDPRAEAAPVDAAAEETRLAAYEQGYGAGWEDAMAAQAADQARLKADLGRNLQALGFTFHEARVHVLRAVEPLLVEVATHLLPALAREALAPLVLEVLMPLAEEMAERPLTLVLNPAARPAVEALLGEATGLPLTLVEEPTLGEGQVHLRIGDTETRIDLDRAIADIAAALRGFFDPTELERRHG</sequence>
<dbReference type="EMBL" id="PZKG01000012">
    <property type="protein sequence ID" value="PTE22940.1"/>
    <property type="molecule type" value="Genomic_DNA"/>
</dbReference>
<keyword evidence="2" id="KW-1185">Reference proteome</keyword>
<protein>
    <submittedName>
        <fullName evidence="1">Flagellar biosynthesis protein</fullName>
    </submittedName>
</protein>
<keyword evidence="1" id="KW-0966">Cell projection</keyword>
<evidence type="ECO:0000313" key="1">
    <source>
        <dbReference type="EMBL" id="PTE22940.1"/>
    </source>
</evidence>
<proteinExistence type="predicted"/>
<evidence type="ECO:0000313" key="2">
    <source>
        <dbReference type="Proteomes" id="UP000241010"/>
    </source>
</evidence>
<keyword evidence="1" id="KW-0969">Cilium</keyword>
<reference evidence="1 2" key="1">
    <citation type="submission" date="2018-03" db="EMBL/GenBank/DDBJ databases">
        <title>Cereibacter changlensis.</title>
        <authorList>
            <person name="Meyer T.E."/>
            <person name="Miller S."/>
            <person name="Lodha T."/>
            <person name="Gandham S."/>
            <person name="Chintalapati S."/>
            <person name="Chintalapati V.R."/>
        </authorList>
    </citation>
    <scope>NUCLEOTIDE SEQUENCE [LARGE SCALE GENOMIC DNA]</scope>
    <source>
        <strain evidence="1 2">JA139</strain>
    </source>
</reference>
<keyword evidence="1" id="KW-0282">Flagellum</keyword>